<accession>A0ABD1LCW5</accession>
<feature type="region of interest" description="Disordered" evidence="1">
    <location>
        <begin position="520"/>
        <end position="547"/>
    </location>
</feature>
<dbReference type="PANTHER" id="PTHR35505">
    <property type="entry name" value="OS01G0600300 PROTEIN"/>
    <property type="match status" value="1"/>
</dbReference>
<proteinExistence type="predicted"/>
<dbReference type="Proteomes" id="UP001603857">
    <property type="component" value="Unassembled WGS sequence"/>
</dbReference>
<dbReference type="EMBL" id="JBGMDY010000010">
    <property type="protein sequence ID" value="KAL2321374.1"/>
    <property type="molecule type" value="Genomic_DNA"/>
</dbReference>
<reference evidence="2 3" key="1">
    <citation type="submission" date="2024-08" db="EMBL/GenBank/DDBJ databases">
        <title>Insights into the chromosomal genome structure of Flemingia macrophylla.</title>
        <authorList>
            <person name="Ding Y."/>
            <person name="Zhao Y."/>
            <person name="Bi W."/>
            <person name="Wu M."/>
            <person name="Zhao G."/>
            <person name="Gong Y."/>
            <person name="Li W."/>
            <person name="Zhang P."/>
        </authorList>
    </citation>
    <scope>NUCLEOTIDE SEQUENCE [LARGE SCALE GENOMIC DNA]</scope>
    <source>
        <strain evidence="2">DYQJB</strain>
        <tissue evidence="2">Leaf</tissue>
    </source>
</reference>
<organism evidence="2 3">
    <name type="scientific">Flemingia macrophylla</name>
    <dbReference type="NCBI Taxonomy" id="520843"/>
    <lineage>
        <taxon>Eukaryota</taxon>
        <taxon>Viridiplantae</taxon>
        <taxon>Streptophyta</taxon>
        <taxon>Embryophyta</taxon>
        <taxon>Tracheophyta</taxon>
        <taxon>Spermatophyta</taxon>
        <taxon>Magnoliopsida</taxon>
        <taxon>eudicotyledons</taxon>
        <taxon>Gunneridae</taxon>
        <taxon>Pentapetalae</taxon>
        <taxon>rosids</taxon>
        <taxon>fabids</taxon>
        <taxon>Fabales</taxon>
        <taxon>Fabaceae</taxon>
        <taxon>Papilionoideae</taxon>
        <taxon>50 kb inversion clade</taxon>
        <taxon>NPAAA clade</taxon>
        <taxon>indigoferoid/millettioid clade</taxon>
        <taxon>Phaseoleae</taxon>
        <taxon>Flemingia</taxon>
    </lineage>
</organism>
<dbReference type="PANTHER" id="PTHR35505:SF5">
    <property type="entry name" value="SUBSTRATE CARRIER FAMILY PROTEIN"/>
    <property type="match status" value="1"/>
</dbReference>
<dbReference type="AlphaFoldDB" id="A0ABD1LCW5"/>
<feature type="compositionally biased region" description="Low complexity" evidence="1">
    <location>
        <begin position="526"/>
        <end position="535"/>
    </location>
</feature>
<evidence type="ECO:0000313" key="2">
    <source>
        <dbReference type="EMBL" id="KAL2321374.1"/>
    </source>
</evidence>
<name>A0ABD1LCW5_9FABA</name>
<evidence type="ECO:0000313" key="3">
    <source>
        <dbReference type="Proteomes" id="UP001603857"/>
    </source>
</evidence>
<sequence>MEVTSLVPLVGECYTLKLKHSMQDLMAEISKESPDFSPFVDAFYELMQAKVDAPFEVIWVYAAINLRGHNSEKGDALDRVLAAKDLFQLLSGCSASVCGSKSIALMAPVVFAVYGVIVELFGRELRLKREKKVMREVKSLVDVVLGYIGICCDKKTCEEEPDSVSVPFTDLARVWVDMNDDGFESLLPLVSRDVCDWLCSREFHVGYLAGAVIMEAFFLKLCLSFHFPTSRDELGKSLKSWAVGSISCFQNIYFLGQDPYEDSIRDSFASELNTGICSHFRCTKVRYHNFMAKGYPLHNPALHRLTLKPEDEILSREVLFDAILLVEYPFLYLNGMYIKGLTLTRLIVTHEAVEYFRGLGDQNRAVSYIKAFSASRMPLQIIKWATSHNRLEEKTDIENGSPPKVLINWLLSLENRGIRIFEDDVLKSHATSGLDISQAELPSDNLEGKIADDDLFYVDNIGEEGNTVDDDKQNKLISDAFVAAAQTMKLSDNGAPKRKGKHSGKKIKFVKYDLHQNSEAVKARTSAADDSSSGESEIDDPVSDADA</sequence>
<gene>
    <name evidence="2" type="ORF">Fmac_030343</name>
</gene>
<evidence type="ECO:0000256" key="1">
    <source>
        <dbReference type="SAM" id="MobiDB-lite"/>
    </source>
</evidence>
<feature type="compositionally biased region" description="Acidic residues" evidence="1">
    <location>
        <begin position="536"/>
        <end position="547"/>
    </location>
</feature>
<comment type="caution">
    <text evidence="2">The sequence shown here is derived from an EMBL/GenBank/DDBJ whole genome shotgun (WGS) entry which is preliminary data.</text>
</comment>
<protein>
    <submittedName>
        <fullName evidence="2">Uncharacterized protein</fullName>
    </submittedName>
</protein>
<keyword evidence="3" id="KW-1185">Reference proteome</keyword>